<accession>A0A8S3JHT0</accession>
<dbReference type="EMBL" id="CAJOBJ010359164">
    <property type="protein sequence ID" value="CAF5216823.1"/>
    <property type="molecule type" value="Genomic_DNA"/>
</dbReference>
<evidence type="ECO:0008006" key="4">
    <source>
        <dbReference type="Google" id="ProtNLM"/>
    </source>
</evidence>
<gene>
    <name evidence="2" type="ORF">GIL414_LOCUS82090</name>
</gene>
<sequence>MFINSEPDRLSNVTPNTLIREDSKIHEDFFRDTNDKIKHPGFIERANSTLTAEASAALASQFASEVQELKDQIEKEKLKVEQEKQSQDKMTKEKEDELKRINKLLKELQKQLVERKAHEQQLNNLVQQIIAIDYDNIESIVANIFLFGKVKNIIDHLKTKHPVDTYFIGIPNITITDSNDLYCISVTGTKAHHDEFKRILERIQKLS</sequence>
<evidence type="ECO:0000313" key="3">
    <source>
        <dbReference type="Proteomes" id="UP000681720"/>
    </source>
</evidence>
<keyword evidence="1" id="KW-0175">Coiled coil</keyword>
<comment type="caution">
    <text evidence="2">The sequence shown here is derived from an EMBL/GenBank/DDBJ whole genome shotgun (WGS) entry which is preliminary data.</text>
</comment>
<proteinExistence type="predicted"/>
<evidence type="ECO:0000313" key="2">
    <source>
        <dbReference type="EMBL" id="CAF5216823.1"/>
    </source>
</evidence>
<protein>
    <recommendedName>
        <fullName evidence="4">Kinetochore protein SPC25</fullName>
    </recommendedName>
</protein>
<feature type="non-terminal residue" evidence="2">
    <location>
        <position position="207"/>
    </location>
</feature>
<organism evidence="2 3">
    <name type="scientific">Rotaria magnacalcarata</name>
    <dbReference type="NCBI Taxonomy" id="392030"/>
    <lineage>
        <taxon>Eukaryota</taxon>
        <taxon>Metazoa</taxon>
        <taxon>Spiralia</taxon>
        <taxon>Gnathifera</taxon>
        <taxon>Rotifera</taxon>
        <taxon>Eurotatoria</taxon>
        <taxon>Bdelloidea</taxon>
        <taxon>Philodinida</taxon>
        <taxon>Philodinidae</taxon>
        <taxon>Rotaria</taxon>
    </lineage>
</organism>
<reference evidence="2" key="1">
    <citation type="submission" date="2021-02" db="EMBL/GenBank/DDBJ databases">
        <authorList>
            <person name="Nowell W R."/>
        </authorList>
    </citation>
    <scope>NUCLEOTIDE SEQUENCE</scope>
</reference>
<feature type="coiled-coil region" evidence="1">
    <location>
        <begin position="59"/>
        <end position="128"/>
    </location>
</feature>
<dbReference type="Proteomes" id="UP000681720">
    <property type="component" value="Unassembled WGS sequence"/>
</dbReference>
<name>A0A8S3JHT0_9BILA</name>
<evidence type="ECO:0000256" key="1">
    <source>
        <dbReference type="SAM" id="Coils"/>
    </source>
</evidence>
<dbReference type="AlphaFoldDB" id="A0A8S3JHT0"/>